<dbReference type="EMBL" id="VCQT01000020">
    <property type="protein sequence ID" value="TMW13925.1"/>
    <property type="molecule type" value="Genomic_DNA"/>
</dbReference>
<protein>
    <submittedName>
        <fullName evidence="3">Isochorismatase family protein</fullName>
    </submittedName>
</protein>
<keyword evidence="1" id="KW-0378">Hydrolase</keyword>
<dbReference type="PANTHER" id="PTHR43540:SF1">
    <property type="entry name" value="ISOCHORISMATASE HYDROLASE"/>
    <property type="match status" value="1"/>
</dbReference>
<sequence length="206" mass="22134">MSDDQQVYRQQGFGGRLGLQGQPALLLVDFVNGFADPQRFGGGNIAEAIEATVPVLAEARRRGWPVVHTRIVFADDDADANVFTLKVPSLLALKEADPASAIVQRLAPVDGEWVLRKTVPSAFFGTGLAAWLTHRGVSTLVVAGCTTSGCVRASVVDAMSHGFRPVVLEDCVGDRALAPHRANLFDMAQKNADVMPWAALRRQLTT</sequence>
<keyword evidence="4" id="KW-1185">Reference proteome</keyword>
<dbReference type="InterPro" id="IPR036380">
    <property type="entry name" value="Isochorismatase-like_sf"/>
</dbReference>
<dbReference type="Pfam" id="PF00857">
    <property type="entry name" value="Isochorismatase"/>
    <property type="match status" value="1"/>
</dbReference>
<evidence type="ECO:0000256" key="1">
    <source>
        <dbReference type="ARBA" id="ARBA00022801"/>
    </source>
</evidence>
<dbReference type="InterPro" id="IPR000868">
    <property type="entry name" value="Isochorismatase-like_dom"/>
</dbReference>
<dbReference type="SUPFAM" id="SSF52499">
    <property type="entry name" value="Isochorismatase-like hydrolases"/>
    <property type="match status" value="1"/>
</dbReference>
<dbReference type="InterPro" id="IPR050272">
    <property type="entry name" value="Isochorismatase-like_hydrls"/>
</dbReference>
<comment type="caution">
    <text evidence="3">The sequence shown here is derived from an EMBL/GenBank/DDBJ whole genome shotgun (WGS) entry which is preliminary data.</text>
</comment>
<organism evidence="3 4">
    <name type="scientific">Alloalcanivorax gelatiniphagus</name>
    <dbReference type="NCBI Taxonomy" id="1194167"/>
    <lineage>
        <taxon>Bacteria</taxon>
        <taxon>Pseudomonadati</taxon>
        <taxon>Pseudomonadota</taxon>
        <taxon>Gammaproteobacteria</taxon>
        <taxon>Oceanospirillales</taxon>
        <taxon>Alcanivoracaceae</taxon>
        <taxon>Alloalcanivorax</taxon>
    </lineage>
</organism>
<name>A0ABY2XNB0_9GAMM</name>
<dbReference type="Gene3D" id="3.40.50.850">
    <property type="entry name" value="Isochorismatase-like"/>
    <property type="match status" value="1"/>
</dbReference>
<evidence type="ECO:0000313" key="4">
    <source>
        <dbReference type="Proteomes" id="UP000739180"/>
    </source>
</evidence>
<dbReference type="Proteomes" id="UP000739180">
    <property type="component" value="Unassembled WGS sequence"/>
</dbReference>
<gene>
    <name evidence="3" type="ORF">FGS76_04830</name>
</gene>
<evidence type="ECO:0000259" key="2">
    <source>
        <dbReference type="Pfam" id="PF00857"/>
    </source>
</evidence>
<reference evidence="3 4" key="1">
    <citation type="submission" date="2019-05" db="EMBL/GenBank/DDBJ databases">
        <title>Genome of Alcanivorax gelatiniphagus, an oil degrading marine bacteria.</title>
        <authorList>
            <person name="Kwon K.K."/>
        </authorList>
    </citation>
    <scope>NUCLEOTIDE SEQUENCE [LARGE SCALE GENOMIC DNA]</scope>
    <source>
        <strain evidence="3 4">MEBiC 08158</strain>
    </source>
</reference>
<proteinExistence type="predicted"/>
<accession>A0ABY2XNB0</accession>
<evidence type="ECO:0000313" key="3">
    <source>
        <dbReference type="EMBL" id="TMW13925.1"/>
    </source>
</evidence>
<dbReference type="PANTHER" id="PTHR43540">
    <property type="entry name" value="PEROXYUREIDOACRYLATE/UREIDOACRYLATE AMIDOHYDROLASE-RELATED"/>
    <property type="match status" value="1"/>
</dbReference>
<dbReference type="RefSeq" id="WP_138771502.1">
    <property type="nucleotide sequence ID" value="NZ_JBHSSX010000006.1"/>
</dbReference>
<feature type="domain" description="Isochorismatase-like" evidence="2">
    <location>
        <begin position="24"/>
        <end position="198"/>
    </location>
</feature>